<organism evidence="1 2">
    <name type="scientific">Rhizopus delemar (strain RA 99-880 / ATCC MYA-4621 / FGSC 9543 / NRRL 43880)</name>
    <name type="common">Mucormycosis agent</name>
    <name type="synonym">Rhizopus arrhizus var. delemar</name>
    <dbReference type="NCBI Taxonomy" id="246409"/>
    <lineage>
        <taxon>Eukaryota</taxon>
        <taxon>Fungi</taxon>
        <taxon>Fungi incertae sedis</taxon>
        <taxon>Mucoromycota</taxon>
        <taxon>Mucoromycotina</taxon>
        <taxon>Mucoromycetes</taxon>
        <taxon>Mucorales</taxon>
        <taxon>Mucorineae</taxon>
        <taxon>Rhizopodaceae</taxon>
        <taxon>Rhizopus</taxon>
    </lineage>
</organism>
<dbReference type="STRING" id="246409.I1CCC0"/>
<sequence length="137" mass="15658">MLTIPTSYYSAFETIQNIEEYFEGKVNVDRHVELVELSKQIVILTVHNAKCFSMQWQAFSSVDLLHKLGQFIFSSRDCKNVLVSGYTLGVRGICESFINTAMEELKTKKAWKLLYQSGSFYQLSGTLKTSCDTQYAK</sequence>
<dbReference type="Proteomes" id="UP000009138">
    <property type="component" value="Unassembled WGS sequence"/>
</dbReference>
<evidence type="ECO:0000313" key="1">
    <source>
        <dbReference type="EMBL" id="EIE86100.1"/>
    </source>
</evidence>
<reference evidence="1 2" key="1">
    <citation type="journal article" date="2009" name="PLoS Genet.">
        <title>Genomic analysis of the basal lineage fungus Rhizopus oryzae reveals a whole-genome duplication.</title>
        <authorList>
            <person name="Ma L.-J."/>
            <person name="Ibrahim A.S."/>
            <person name="Skory C."/>
            <person name="Grabherr M.G."/>
            <person name="Burger G."/>
            <person name="Butler M."/>
            <person name="Elias M."/>
            <person name="Idnurm A."/>
            <person name="Lang B.F."/>
            <person name="Sone T."/>
            <person name="Abe A."/>
            <person name="Calvo S.E."/>
            <person name="Corrochano L.M."/>
            <person name="Engels R."/>
            <person name="Fu J."/>
            <person name="Hansberg W."/>
            <person name="Kim J.-M."/>
            <person name="Kodira C.D."/>
            <person name="Koehrsen M.J."/>
            <person name="Liu B."/>
            <person name="Miranda-Saavedra D."/>
            <person name="O'Leary S."/>
            <person name="Ortiz-Castellanos L."/>
            <person name="Poulter R."/>
            <person name="Rodriguez-Romero J."/>
            <person name="Ruiz-Herrera J."/>
            <person name="Shen Y.-Q."/>
            <person name="Zeng Q."/>
            <person name="Galagan J."/>
            <person name="Birren B.W."/>
            <person name="Cuomo C.A."/>
            <person name="Wickes B.L."/>
        </authorList>
    </citation>
    <scope>NUCLEOTIDE SEQUENCE [LARGE SCALE GENOMIC DNA]</scope>
    <source>
        <strain evidence="2">RA 99-880 / ATCC MYA-4621 / FGSC 9543 / NRRL 43880</strain>
    </source>
</reference>
<dbReference type="VEuPathDB" id="FungiDB:RO3G_10811"/>
<protein>
    <submittedName>
        <fullName evidence="1">Uncharacterized protein</fullName>
    </submittedName>
</protein>
<dbReference type="GeneID" id="93617776"/>
<evidence type="ECO:0000313" key="2">
    <source>
        <dbReference type="Proteomes" id="UP000009138"/>
    </source>
</evidence>
<gene>
    <name evidence="1" type="ORF">RO3G_10811</name>
</gene>
<dbReference type="RefSeq" id="XP_067521496.1">
    <property type="nucleotide sequence ID" value="XM_067665395.1"/>
</dbReference>
<name>I1CCC0_RHIO9</name>
<keyword evidence="2" id="KW-1185">Reference proteome</keyword>
<accession>I1CCC0</accession>
<dbReference type="EMBL" id="CH476739">
    <property type="protein sequence ID" value="EIE86100.1"/>
    <property type="molecule type" value="Genomic_DNA"/>
</dbReference>
<dbReference type="AlphaFoldDB" id="I1CCC0"/>
<dbReference type="InParanoid" id="I1CCC0"/>
<proteinExistence type="predicted"/>